<dbReference type="Gene3D" id="2.60.120.260">
    <property type="entry name" value="Galactose-binding domain-like"/>
    <property type="match status" value="1"/>
</dbReference>
<dbReference type="PANTHER" id="PTHR43056:SF10">
    <property type="entry name" value="COCE_NOND FAMILY, PUTATIVE (AFU_ORTHOLOGUE AFUA_7G00600)-RELATED"/>
    <property type="match status" value="1"/>
</dbReference>
<gene>
    <name evidence="3" type="ORF">TCE0_022f06866</name>
</gene>
<keyword evidence="1" id="KW-0378">Hydrolase</keyword>
<protein>
    <recommendedName>
        <fullName evidence="2">Xaa-Pro dipeptidyl-peptidase C-terminal domain-containing protein</fullName>
    </recommendedName>
</protein>
<dbReference type="SUPFAM" id="SSF49785">
    <property type="entry name" value="Galactose-binding domain-like"/>
    <property type="match status" value="1"/>
</dbReference>
<dbReference type="GO" id="GO:0008239">
    <property type="term" value="F:dipeptidyl-peptidase activity"/>
    <property type="evidence" value="ECO:0007669"/>
    <property type="project" value="InterPro"/>
</dbReference>
<keyword evidence="4" id="KW-1185">Reference proteome</keyword>
<dbReference type="Pfam" id="PF02129">
    <property type="entry name" value="Peptidase_S15"/>
    <property type="match status" value="1"/>
</dbReference>
<organism evidence="3 4">
    <name type="scientific">Talaromyces pinophilus</name>
    <name type="common">Penicillium pinophilum</name>
    <dbReference type="NCBI Taxonomy" id="128442"/>
    <lineage>
        <taxon>Eukaryota</taxon>
        <taxon>Fungi</taxon>
        <taxon>Dikarya</taxon>
        <taxon>Ascomycota</taxon>
        <taxon>Pezizomycotina</taxon>
        <taxon>Eurotiomycetes</taxon>
        <taxon>Eurotiomycetidae</taxon>
        <taxon>Eurotiales</taxon>
        <taxon>Trichocomaceae</taxon>
        <taxon>Talaromyces</taxon>
        <taxon>Talaromyces sect. Talaromyces</taxon>
    </lineage>
</organism>
<dbReference type="EMBL" id="DF933818">
    <property type="protein sequence ID" value="GAM37174.1"/>
    <property type="molecule type" value="Genomic_DNA"/>
</dbReference>
<dbReference type="InterPro" id="IPR050585">
    <property type="entry name" value="Xaa-Pro_dipeptidyl-ppase/CocE"/>
</dbReference>
<evidence type="ECO:0000313" key="4">
    <source>
        <dbReference type="Proteomes" id="UP000053095"/>
    </source>
</evidence>
<dbReference type="Proteomes" id="UP000053095">
    <property type="component" value="Unassembled WGS sequence"/>
</dbReference>
<dbReference type="InterPro" id="IPR000383">
    <property type="entry name" value="Xaa-Pro-like_dom"/>
</dbReference>
<evidence type="ECO:0000313" key="3">
    <source>
        <dbReference type="EMBL" id="GAM37174.1"/>
    </source>
</evidence>
<proteinExistence type="predicted"/>
<dbReference type="Gene3D" id="1.10.3020.20">
    <property type="match status" value="1"/>
</dbReference>
<dbReference type="InterPro" id="IPR029058">
    <property type="entry name" value="AB_hydrolase_fold"/>
</dbReference>
<evidence type="ECO:0000256" key="1">
    <source>
        <dbReference type="ARBA" id="ARBA00022801"/>
    </source>
</evidence>
<dbReference type="InterPro" id="IPR013736">
    <property type="entry name" value="Xaa-Pro_dipept_C"/>
</dbReference>
<dbReference type="Gene3D" id="3.40.50.1820">
    <property type="entry name" value="alpha/beta hydrolase"/>
    <property type="match status" value="1"/>
</dbReference>
<dbReference type="InterPro" id="IPR008979">
    <property type="entry name" value="Galactose-bd-like_sf"/>
</dbReference>
<feature type="domain" description="Xaa-Pro dipeptidyl-peptidase C-terminal" evidence="2">
    <location>
        <begin position="309"/>
        <end position="563"/>
    </location>
</feature>
<dbReference type="AlphaFoldDB" id="A0A6V8HAM3"/>
<dbReference type="InterPro" id="IPR005674">
    <property type="entry name" value="CocE/Ser_esterase"/>
</dbReference>
<dbReference type="SMART" id="SM00939">
    <property type="entry name" value="PepX_C"/>
    <property type="match status" value="1"/>
</dbReference>
<sequence>MIIERDVGIPSDDGLVLRADIFRPDDDKPAPVIMTQGPYGKGVEYKSGPYARQWEWLLTTHPDILPNSTKSYMTWETVDPELWTAWGYVCIRVDSRGSGRTPGFLDVYSPRETKDFYEAIEWAARQPWSTGKVGLLGISYYAISQWLVASLQPPHLAAIIPWEGAADYYRDKSRHGGIASIDFVDKWYKRQVLSNQHGNPRGQMDPWLKELATGPEQLSEDELAANRGDPASSFLNHPLVDEYYRGRSADWSKVTVPFLSAANLGGFGLHGRGNYEAFNRAASTKKWLEIHPGRHEEWFYLDEKMKMQRQFLDHFLKGIDNGWDQEAPVLLHLRRPFSTEFELRREPEWPLRSTRWTNIYFEASKKALAWQFPIQQSSIAFEALGEPLTFMSAPPSEETEITGPLAAKLFISSSTSDADFFVTLQAFSPDGREVDFPGSIDPRTPLAQGWLRASHRKLDTKLTLPYRPYHTHDEIQPLEPGKMYELDIEIWPTQIILPAGFRISLQIGGKDFERPLPHDAPTGEWVARGSGPWLHNHPEDRPADVFGGTTTIYTGGATGSFLLLPVIARH</sequence>
<name>A0A6V8HAM3_TALPI</name>
<evidence type="ECO:0000259" key="2">
    <source>
        <dbReference type="SMART" id="SM00939"/>
    </source>
</evidence>
<reference evidence="4" key="1">
    <citation type="journal article" date="2015" name="Genome Announc.">
        <title>Draft genome sequence of Talaromyces cellulolyticus strain Y-94, a source of lignocellulosic biomass-degrading enzymes.</title>
        <authorList>
            <person name="Fujii T."/>
            <person name="Koike H."/>
            <person name="Sawayama S."/>
            <person name="Yano S."/>
            <person name="Inoue H."/>
        </authorList>
    </citation>
    <scope>NUCLEOTIDE SEQUENCE [LARGE SCALE GENOMIC DNA]</scope>
    <source>
        <strain evidence="4">Y-94</strain>
    </source>
</reference>
<dbReference type="NCBIfam" id="TIGR00976">
    <property type="entry name" value="CocE_NonD"/>
    <property type="match status" value="1"/>
</dbReference>
<accession>A0A6V8HAM3</accession>
<dbReference type="PANTHER" id="PTHR43056">
    <property type="entry name" value="PEPTIDASE S9 PROLYL OLIGOPEPTIDASE"/>
    <property type="match status" value="1"/>
</dbReference>
<dbReference type="SUPFAM" id="SSF53474">
    <property type="entry name" value="alpha/beta-Hydrolases"/>
    <property type="match status" value="1"/>
</dbReference>
<dbReference type="Pfam" id="PF08530">
    <property type="entry name" value="PepX_C"/>
    <property type="match status" value="1"/>
</dbReference>
<comment type="caution">
    <text evidence="3">The sequence shown here is derived from an EMBL/GenBank/DDBJ whole genome shotgun (WGS) entry which is preliminary data.</text>
</comment>